<name>A0A965ZHE2_9SPHI</name>
<organism evidence="1 2">
    <name type="scientific">Mucilaginibacter agri</name>
    <dbReference type="NCBI Taxonomy" id="2695265"/>
    <lineage>
        <taxon>Bacteria</taxon>
        <taxon>Pseudomonadati</taxon>
        <taxon>Bacteroidota</taxon>
        <taxon>Sphingobacteriia</taxon>
        <taxon>Sphingobacteriales</taxon>
        <taxon>Sphingobacteriaceae</taxon>
        <taxon>Mucilaginibacter</taxon>
    </lineage>
</organism>
<comment type="caution">
    <text evidence="1">The sequence shown here is derived from an EMBL/GenBank/DDBJ whole genome shotgun (WGS) entry which is preliminary data.</text>
</comment>
<evidence type="ECO:0000313" key="2">
    <source>
        <dbReference type="Proteomes" id="UP000638732"/>
    </source>
</evidence>
<protein>
    <submittedName>
        <fullName evidence="1">Uncharacterized protein</fullName>
    </submittedName>
</protein>
<sequence>MINQFHQISINGRYIYCYLCLRNAIISKRLEDIPKFLKVILEKFTATSRLDEWQDGADDIMPSLILDDEDGIKHYKVISNEQALELQHYYLKDKLVSDIIECLIWLGVSNLYGGFASKITFEEVKNVIELMSYNKIELPDFSIISSCSVNENGGWGNRVDMDTFLSK</sequence>
<gene>
    <name evidence="1" type="ORF">GSY63_17335</name>
</gene>
<accession>A0A965ZHE2</accession>
<evidence type="ECO:0000313" key="1">
    <source>
        <dbReference type="EMBL" id="NCD71133.1"/>
    </source>
</evidence>
<keyword evidence="2" id="KW-1185">Reference proteome</keyword>
<dbReference type="EMBL" id="WWEO01000044">
    <property type="protein sequence ID" value="NCD71133.1"/>
    <property type="molecule type" value="Genomic_DNA"/>
</dbReference>
<dbReference type="RefSeq" id="WP_166587108.1">
    <property type="nucleotide sequence ID" value="NZ_WWEO01000044.1"/>
</dbReference>
<dbReference type="AlphaFoldDB" id="A0A965ZHE2"/>
<dbReference type="Proteomes" id="UP000638732">
    <property type="component" value="Unassembled WGS sequence"/>
</dbReference>
<proteinExistence type="predicted"/>
<reference evidence="1" key="2">
    <citation type="submission" date="2020-10" db="EMBL/GenBank/DDBJ databases">
        <title>Mucilaginibacter sp. nov., isolated from soil.</title>
        <authorList>
            <person name="Jeon C.O."/>
        </authorList>
    </citation>
    <scope>NUCLEOTIDE SEQUENCE</scope>
    <source>
        <strain evidence="1">R11</strain>
    </source>
</reference>
<reference evidence="1" key="1">
    <citation type="submission" date="2020-01" db="EMBL/GenBank/DDBJ databases">
        <authorList>
            <person name="Seo Y.L."/>
        </authorList>
    </citation>
    <scope>NUCLEOTIDE SEQUENCE</scope>
    <source>
        <strain evidence="1">R11</strain>
    </source>
</reference>